<dbReference type="InterPro" id="IPR003615">
    <property type="entry name" value="HNH_nuc"/>
</dbReference>
<keyword evidence="3" id="KW-1185">Reference proteome</keyword>
<comment type="caution">
    <text evidence="2">The sequence shown here is derived from an EMBL/GenBank/DDBJ whole genome shotgun (WGS) entry which is preliminary data.</text>
</comment>
<dbReference type="SMART" id="SM00507">
    <property type="entry name" value="HNHc"/>
    <property type="match status" value="1"/>
</dbReference>
<accession>A0A8J7Q0A6</accession>
<dbReference type="Pfam" id="PF01844">
    <property type="entry name" value="HNH"/>
    <property type="match status" value="1"/>
</dbReference>
<dbReference type="GO" id="GO:0003676">
    <property type="term" value="F:nucleic acid binding"/>
    <property type="evidence" value="ECO:0007669"/>
    <property type="project" value="InterPro"/>
</dbReference>
<proteinExistence type="predicted"/>
<dbReference type="GO" id="GO:0008270">
    <property type="term" value="F:zinc ion binding"/>
    <property type="evidence" value="ECO:0007669"/>
    <property type="project" value="InterPro"/>
</dbReference>
<keyword evidence="2" id="KW-0540">Nuclease</keyword>
<organism evidence="2 3">
    <name type="scientific">Acanthopleuribacter pedis</name>
    <dbReference type="NCBI Taxonomy" id="442870"/>
    <lineage>
        <taxon>Bacteria</taxon>
        <taxon>Pseudomonadati</taxon>
        <taxon>Acidobacteriota</taxon>
        <taxon>Holophagae</taxon>
        <taxon>Acanthopleuribacterales</taxon>
        <taxon>Acanthopleuribacteraceae</taxon>
        <taxon>Acanthopleuribacter</taxon>
    </lineage>
</organism>
<dbReference type="InterPro" id="IPR002711">
    <property type="entry name" value="HNH"/>
</dbReference>
<keyword evidence="2" id="KW-0378">Hydrolase</keyword>
<feature type="domain" description="HNH nuclease" evidence="1">
    <location>
        <begin position="160"/>
        <end position="219"/>
    </location>
</feature>
<dbReference type="Proteomes" id="UP000664417">
    <property type="component" value="Unassembled WGS sequence"/>
</dbReference>
<dbReference type="CDD" id="cd00085">
    <property type="entry name" value="HNHc"/>
    <property type="match status" value="1"/>
</dbReference>
<gene>
    <name evidence="2" type="ORF">J3U88_00360</name>
</gene>
<dbReference type="EMBL" id="JAFREP010000001">
    <property type="protein sequence ID" value="MBO1316890.1"/>
    <property type="molecule type" value="Genomic_DNA"/>
</dbReference>
<evidence type="ECO:0000259" key="1">
    <source>
        <dbReference type="SMART" id="SM00507"/>
    </source>
</evidence>
<name>A0A8J7Q0A6_9BACT</name>
<dbReference type="RefSeq" id="WP_207856127.1">
    <property type="nucleotide sequence ID" value="NZ_JAFREP010000001.1"/>
</dbReference>
<protein>
    <submittedName>
        <fullName evidence="2">HNH endonuclease</fullName>
    </submittedName>
</protein>
<dbReference type="Gene3D" id="1.10.30.50">
    <property type="match status" value="1"/>
</dbReference>
<evidence type="ECO:0000313" key="3">
    <source>
        <dbReference type="Proteomes" id="UP000664417"/>
    </source>
</evidence>
<keyword evidence="2" id="KW-0255">Endonuclease</keyword>
<dbReference type="GO" id="GO:0004519">
    <property type="term" value="F:endonuclease activity"/>
    <property type="evidence" value="ECO:0007669"/>
    <property type="project" value="UniProtKB-KW"/>
</dbReference>
<dbReference type="AlphaFoldDB" id="A0A8J7Q0A6"/>
<reference evidence="2" key="1">
    <citation type="submission" date="2021-03" db="EMBL/GenBank/DDBJ databases">
        <authorList>
            <person name="Wang G."/>
        </authorList>
    </citation>
    <scope>NUCLEOTIDE SEQUENCE</scope>
    <source>
        <strain evidence="2">KCTC 12899</strain>
    </source>
</reference>
<evidence type="ECO:0000313" key="2">
    <source>
        <dbReference type="EMBL" id="MBO1316890.1"/>
    </source>
</evidence>
<sequence>MAVSGIQDWPRRLREIRKDLGFKLLSGVTVKEMEDQGELDPQSPFIGMKPEQYVLMEIEPDREAAYRYNLAKEIRQSNQSVQNKILAYLRQNVGRKVSGEELRYVSRDKTEWARRTRELRTEQGWPVVTRYSGAPKLEVGTYLLEMDRQSPVHDRRIPDPVRRAVLRRDKYECQDCHWHIEEWNKADPRILELHHIQHHVDGGRNTANNLLTLCNVCHDSRHRDSKP</sequence>